<keyword evidence="3" id="KW-1185">Reference proteome</keyword>
<proteinExistence type="inferred from homology"/>
<dbReference type="Pfam" id="PF01774">
    <property type="entry name" value="UreD"/>
    <property type="match status" value="1"/>
</dbReference>
<dbReference type="HAMAP" id="MF_01384">
    <property type="entry name" value="UreD"/>
    <property type="match status" value="1"/>
</dbReference>
<gene>
    <name evidence="2" type="ORF">AB0E65_21330</name>
</gene>
<organism evidence="2 3">
    <name type="scientific">Streptomyces fragilis</name>
    <dbReference type="NCBI Taxonomy" id="67301"/>
    <lineage>
        <taxon>Bacteria</taxon>
        <taxon>Bacillati</taxon>
        <taxon>Actinomycetota</taxon>
        <taxon>Actinomycetes</taxon>
        <taxon>Kitasatosporales</taxon>
        <taxon>Streptomycetaceae</taxon>
        <taxon>Streptomyces</taxon>
    </lineage>
</organism>
<name>A0ABV2YLZ1_9ACTN</name>
<dbReference type="RefSeq" id="WP_359290662.1">
    <property type="nucleotide sequence ID" value="NZ_JBEZUR010000039.1"/>
</dbReference>
<feature type="non-terminal residue" evidence="2">
    <location>
        <position position="274"/>
    </location>
</feature>
<dbReference type="Proteomes" id="UP001550850">
    <property type="component" value="Unassembled WGS sequence"/>
</dbReference>
<reference evidence="2 3" key="1">
    <citation type="submission" date="2024-06" db="EMBL/GenBank/DDBJ databases">
        <title>The Natural Products Discovery Center: Release of the First 8490 Sequenced Strains for Exploring Actinobacteria Biosynthetic Diversity.</title>
        <authorList>
            <person name="Kalkreuter E."/>
            <person name="Kautsar S.A."/>
            <person name="Yang D."/>
            <person name="Bader C.D."/>
            <person name="Teijaro C.N."/>
            <person name="Fluegel L."/>
            <person name="Davis C.M."/>
            <person name="Simpson J.R."/>
            <person name="Lauterbach L."/>
            <person name="Steele A.D."/>
            <person name="Gui C."/>
            <person name="Meng S."/>
            <person name="Li G."/>
            <person name="Viehrig K."/>
            <person name="Ye F."/>
            <person name="Su P."/>
            <person name="Kiefer A.F."/>
            <person name="Nichols A."/>
            <person name="Cepeda A.J."/>
            <person name="Yan W."/>
            <person name="Fan B."/>
            <person name="Jiang Y."/>
            <person name="Adhikari A."/>
            <person name="Zheng C.-J."/>
            <person name="Schuster L."/>
            <person name="Cowan T.M."/>
            <person name="Smanski M.J."/>
            <person name="Chevrette M.G."/>
            <person name="De Carvalho L.P.S."/>
            <person name="Shen B."/>
        </authorList>
    </citation>
    <scope>NUCLEOTIDE SEQUENCE [LARGE SCALE GENOMIC DNA]</scope>
    <source>
        <strain evidence="2 3">NPDC038104</strain>
    </source>
</reference>
<evidence type="ECO:0000313" key="3">
    <source>
        <dbReference type="Proteomes" id="UP001550850"/>
    </source>
</evidence>
<dbReference type="EMBL" id="JBEZUR010000039">
    <property type="protein sequence ID" value="MEU3556733.1"/>
    <property type="molecule type" value="Genomic_DNA"/>
</dbReference>
<keyword evidence="1" id="KW-0143">Chaperone</keyword>
<accession>A0ABV2YLZ1</accession>
<dbReference type="InterPro" id="IPR002669">
    <property type="entry name" value="UreD"/>
</dbReference>
<evidence type="ECO:0000256" key="1">
    <source>
        <dbReference type="ARBA" id="ARBA00023186"/>
    </source>
</evidence>
<protein>
    <submittedName>
        <fullName evidence="2">Urease accessory protein UreD</fullName>
    </submittedName>
</protein>
<evidence type="ECO:0000313" key="2">
    <source>
        <dbReference type="EMBL" id="MEU3556733.1"/>
    </source>
</evidence>
<sequence length="274" mass="28201">MAGLNTRPHRGTAGVRAHARIAARPDGRGGTALPVLAGDGPLALRRTRGTGDEARVTVVGAMSGPLGGDRFLLEAEVAEGARLRVGSAAATLALPGQGGEPARYETRLRVGAGGALRWEPEPLISVRGSDLRVHTRADVAAGGRLLLREELVLGRHGEPPGTLASRLTLRVAGRLLLDQDLACGPGAPGGWDGPAVLGGHRTVGQVLLVAPEFASRPPEPRLLGDTAALVPLDGPAALITAVAQDALTLRRLLSEAHRVHPCPDGVGGHRRSPP</sequence>
<comment type="caution">
    <text evidence="2">The sequence shown here is derived from an EMBL/GenBank/DDBJ whole genome shotgun (WGS) entry which is preliminary data.</text>
</comment>